<keyword evidence="4" id="KW-1185">Reference proteome</keyword>
<proteinExistence type="predicted"/>
<evidence type="ECO:0000256" key="1">
    <source>
        <dbReference type="SAM" id="Coils"/>
    </source>
</evidence>
<accession>A0ABN7SFU6</accession>
<evidence type="ECO:0000313" key="3">
    <source>
        <dbReference type="EMBL" id="CAG5094484.1"/>
    </source>
</evidence>
<evidence type="ECO:0000313" key="4">
    <source>
        <dbReference type="Proteomes" id="UP001158576"/>
    </source>
</evidence>
<sequence length="189" mass="21969">MSEGIASPGSADSAIDSPRDCMDNMYRDELELEVNHRVTEALKKAYERDADEFRSMMEQFEPRERSSDNSRDLHAENRSLRRELSQAQASIDVLKAMIPTAGLIERYTDKIEKLVAAHAALENRNRELVQNNEKVVQHYREVEARNRNLVEIVNEEVRKREFAERRSEELCKLLQRAEVGIGIDRRVKK</sequence>
<dbReference type="EMBL" id="OU015569">
    <property type="protein sequence ID" value="CAG5094484.1"/>
    <property type="molecule type" value="Genomic_DNA"/>
</dbReference>
<evidence type="ECO:0000256" key="2">
    <source>
        <dbReference type="SAM" id="MobiDB-lite"/>
    </source>
</evidence>
<reference evidence="3 4" key="1">
    <citation type="submission" date="2021-04" db="EMBL/GenBank/DDBJ databases">
        <authorList>
            <person name="Bliznina A."/>
        </authorList>
    </citation>
    <scope>NUCLEOTIDE SEQUENCE [LARGE SCALE GENOMIC DNA]</scope>
</reference>
<keyword evidence="1" id="KW-0175">Coiled coil</keyword>
<gene>
    <name evidence="3" type="ORF">OKIOD_LOCUS5156</name>
</gene>
<feature type="coiled-coil region" evidence="1">
    <location>
        <begin position="70"/>
        <end position="138"/>
    </location>
</feature>
<name>A0ABN7SFU6_OIKDI</name>
<organism evidence="3 4">
    <name type="scientific">Oikopleura dioica</name>
    <name type="common">Tunicate</name>
    <dbReference type="NCBI Taxonomy" id="34765"/>
    <lineage>
        <taxon>Eukaryota</taxon>
        <taxon>Metazoa</taxon>
        <taxon>Chordata</taxon>
        <taxon>Tunicata</taxon>
        <taxon>Appendicularia</taxon>
        <taxon>Copelata</taxon>
        <taxon>Oikopleuridae</taxon>
        <taxon>Oikopleura</taxon>
    </lineage>
</organism>
<feature type="region of interest" description="Disordered" evidence="2">
    <location>
        <begin position="1"/>
        <end position="20"/>
    </location>
</feature>
<protein>
    <submittedName>
        <fullName evidence="3">Oidioi.mRNA.OKI2018_I69.XSR.g13598.t1.cds</fullName>
    </submittedName>
</protein>
<dbReference type="Proteomes" id="UP001158576">
    <property type="component" value="Chromosome XSR"/>
</dbReference>